<dbReference type="Proteomes" id="UP000005536">
    <property type="component" value="Unassembled WGS sequence"/>
</dbReference>
<comment type="caution">
    <text evidence="1">The sequence shown here is derived from an EMBL/GenBank/DDBJ whole genome shotgun (WGS) entry which is preliminary data.</text>
</comment>
<proteinExistence type="predicted"/>
<accession>D4DUW4</accession>
<dbReference type="AlphaFoldDB" id="D4DUW4"/>
<name>D4DUW4_NEIEG</name>
<organism evidence="1 2">
    <name type="scientific">Neisseria elongata subsp. glycolytica ATCC 29315</name>
    <dbReference type="NCBI Taxonomy" id="546263"/>
    <lineage>
        <taxon>Bacteria</taxon>
        <taxon>Pseudomonadati</taxon>
        <taxon>Pseudomonadota</taxon>
        <taxon>Betaproteobacteria</taxon>
        <taxon>Neisseriales</taxon>
        <taxon>Neisseriaceae</taxon>
        <taxon>Neisseria</taxon>
    </lineage>
</organism>
<sequence>MFGRKCKFSNRDKAAICVNPCVKTFDSAIRKIKIISSKYSRKEFQ</sequence>
<evidence type="ECO:0000313" key="2">
    <source>
        <dbReference type="Proteomes" id="UP000005536"/>
    </source>
</evidence>
<dbReference type="EMBL" id="ADBF01000255">
    <property type="protein sequence ID" value="EFE48350.1"/>
    <property type="molecule type" value="Genomic_DNA"/>
</dbReference>
<reference evidence="1 2" key="1">
    <citation type="submission" date="2010-02" db="EMBL/GenBank/DDBJ databases">
        <authorList>
            <person name="Weinstock G."/>
            <person name="Sodergren E."/>
            <person name="Clifton S."/>
            <person name="Fulton L."/>
            <person name="Fulton B."/>
            <person name="Courtney L."/>
            <person name="Fronick C."/>
            <person name="Harrison M."/>
            <person name="Strong C."/>
            <person name="Farmer C."/>
            <person name="Delahaunty K."/>
            <person name="Markovic C."/>
            <person name="Hall O."/>
            <person name="Minx P."/>
            <person name="Tomlinson C."/>
            <person name="Mitreva M."/>
            <person name="Nelson J."/>
            <person name="Hou S."/>
            <person name="Wollam A."/>
            <person name="Pepin K.H."/>
            <person name="Johnson M."/>
            <person name="Bhonagiri V."/>
            <person name="Zhang X."/>
            <person name="Suruliraj S."/>
            <person name="Warren W."/>
            <person name="Chinwalla A."/>
            <person name="Mardis E.R."/>
            <person name="Wilson R.K."/>
        </authorList>
    </citation>
    <scope>NUCLEOTIDE SEQUENCE [LARGE SCALE GENOMIC DNA]</scope>
    <source>
        <strain evidence="1 2">ATCC 29315</strain>
    </source>
</reference>
<protein>
    <submittedName>
        <fullName evidence="1">Uncharacterized protein</fullName>
    </submittedName>
</protein>
<gene>
    <name evidence="1" type="ORF">NEIELOOT_02877</name>
</gene>
<evidence type="ECO:0000313" key="1">
    <source>
        <dbReference type="EMBL" id="EFE48350.1"/>
    </source>
</evidence>